<evidence type="ECO:0000256" key="1">
    <source>
        <dbReference type="SAM" id="MobiDB-lite"/>
    </source>
</evidence>
<reference evidence="2 3" key="1">
    <citation type="submission" date="2015-09" db="EMBL/GenBank/DDBJ databases">
        <title>Host preference determinants of Valsa canker pathogens revealed by comparative genomics.</title>
        <authorList>
            <person name="Yin Z."/>
            <person name="Huang L."/>
        </authorList>
    </citation>
    <scope>NUCLEOTIDE SEQUENCE [LARGE SCALE GENOMIC DNA]</scope>
    <source>
        <strain evidence="2 3">YSFL</strain>
    </source>
</reference>
<proteinExistence type="predicted"/>
<keyword evidence="3" id="KW-1185">Reference proteome</keyword>
<evidence type="ECO:0000313" key="3">
    <source>
        <dbReference type="Proteomes" id="UP000284375"/>
    </source>
</evidence>
<feature type="compositionally biased region" description="Polar residues" evidence="1">
    <location>
        <begin position="40"/>
        <end position="50"/>
    </location>
</feature>
<name>A0A423WCA4_CYTCH</name>
<gene>
    <name evidence="2" type="ORF">VSDG_02872</name>
</gene>
<dbReference type="EMBL" id="LJZO01000007">
    <property type="protein sequence ID" value="ROW00928.1"/>
    <property type="molecule type" value="Genomic_DNA"/>
</dbReference>
<feature type="region of interest" description="Disordered" evidence="1">
    <location>
        <begin position="1"/>
        <end position="50"/>
    </location>
</feature>
<dbReference type="AlphaFoldDB" id="A0A423WCA4"/>
<feature type="compositionally biased region" description="Low complexity" evidence="1">
    <location>
        <begin position="23"/>
        <end position="32"/>
    </location>
</feature>
<evidence type="ECO:0000313" key="2">
    <source>
        <dbReference type="EMBL" id="ROW00928.1"/>
    </source>
</evidence>
<dbReference type="Proteomes" id="UP000284375">
    <property type="component" value="Unassembled WGS sequence"/>
</dbReference>
<comment type="caution">
    <text evidence="2">The sequence shown here is derived from an EMBL/GenBank/DDBJ whole genome shotgun (WGS) entry which is preliminary data.</text>
</comment>
<accession>A0A423WCA4</accession>
<organism evidence="2 3">
    <name type="scientific">Cytospora chrysosperma</name>
    <name type="common">Cytospora canker fungus</name>
    <name type="synonym">Sphaeria chrysosperma</name>
    <dbReference type="NCBI Taxonomy" id="252740"/>
    <lineage>
        <taxon>Eukaryota</taxon>
        <taxon>Fungi</taxon>
        <taxon>Dikarya</taxon>
        <taxon>Ascomycota</taxon>
        <taxon>Pezizomycotina</taxon>
        <taxon>Sordariomycetes</taxon>
        <taxon>Sordariomycetidae</taxon>
        <taxon>Diaporthales</taxon>
        <taxon>Cytosporaceae</taxon>
        <taxon>Cytospora</taxon>
    </lineage>
</organism>
<sequence length="83" mass="8872">MADLGSDMPGRDEHSQISTQGDPSTRTSTPTRCPRMDASTLPSPTTISLHNNKEVGMGRVVGVRKRLPSQGDSGEDAIHGVWV</sequence>
<protein>
    <submittedName>
        <fullName evidence="2">Uncharacterized protein</fullName>
    </submittedName>
</protein>